<evidence type="ECO:0008006" key="4">
    <source>
        <dbReference type="Google" id="ProtNLM"/>
    </source>
</evidence>
<reference evidence="2 3" key="1">
    <citation type="submission" date="2016-11" db="EMBL/GenBank/DDBJ databases">
        <authorList>
            <person name="Jaros S."/>
            <person name="Januszkiewicz K."/>
            <person name="Wedrychowicz H."/>
        </authorList>
    </citation>
    <scope>NUCLEOTIDE SEQUENCE [LARGE SCALE GENOMIC DNA]</scope>
    <source>
        <strain evidence="2 3">DSM 10068</strain>
    </source>
</reference>
<protein>
    <recommendedName>
        <fullName evidence="4">Rod shape-determining protein MreD</fullName>
    </recommendedName>
</protein>
<dbReference type="Proteomes" id="UP000183995">
    <property type="component" value="Unassembled WGS sequence"/>
</dbReference>
<evidence type="ECO:0000313" key="2">
    <source>
        <dbReference type="EMBL" id="SHH76618.1"/>
    </source>
</evidence>
<keyword evidence="1" id="KW-0812">Transmembrane</keyword>
<dbReference type="EMBL" id="FQXV01000002">
    <property type="protein sequence ID" value="SHH76618.1"/>
    <property type="molecule type" value="Genomic_DNA"/>
</dbReference>
<feature type="transmembrane region" description="Helical" evidence="1">
    <location>
        <begin position="30"/>
        <end position="51"/>
    </location>
</feature>
<organism evidence="2 3">
    <name type="scientific">Sporobacter termitidis DSM 10068</name>
    <dbReference type="NCBI Taxonomy" id="1123282"/>
    <lineage>
        <taxon>Bacteria</taxon>
        <taxon>Bacillati</taxon>
        <taxon>Bacillota</taxon>
        <taxon>Clostridia</taxon>
        <taxon>Eubacteriales</taxon>
        <taxon>Oscillospiraceae</taxon>
        <taxon>Sporobacter</taxon>
    </lineage>
</organism>
<feature type="transmembrane region" description="Helical" evidence="1">
    <location>
        <begin position="139"/>
        <end position="157"/>
    </location>
</feature>
<keyword evidence="1" id="KW-1133">Transmembrane helix</keyword>
<evidence type="ECO:0000256" key="1">
    <source>
        <dbReference type="SAM" id="Phobius"/>
    </source>
</evidence>
<feature type="transmembrane region" description="Helical" evidence="1">
    <location>
        <begin position="6"/>
        <end position="23"/>
    </location>
</feature>
<gene>
    <name evidence="2" type="ORF">SAMN02745823_00918</name>
</gene>
<sequence length="167" mass="17965">MSKIRIPFVLIAHIIFIVTVYIFQAMVFTYLPVSGAVPVLLPIAVVGIATFEGSSRGGGYGLLAGMLCDIAFNHPVIVMTITLTIVGIVVGVLSETVMARGFPTYFLGCLAALVLTAFVSFFSLLFFSSVDVTSLLKTAAQQTLYSLIFTIPIYFVVRALGRRVSAE</sequence>
<evidence type="ECO:0000313" key="3">
    <source>
        <dbReference type="Proteomes" id="UP000183995"/>
    </source>
</evidence>
<proteinExistence type="predicted"/>
<keyword evidence="3" id="KW-1185">Reference proteome</keyword>
<accession>A0A1M5VN83</accession>
<dbReference type="RefSeq" id="WP_073076478.1">
    <property type="nucleotide sequence ID" value="NZ_FQXV01000002.1"/>
</dbReference>
<feature type="transmembrane region" description="Helical" evidence="1">
    <location>
        <begin position="105"/>
        <end position="127"/>
    </location>
</feature>
<keyword evidence="1" id="KW-0472">Membrane</keyword>
<dbReference type="AlphaFoldDB" id="A0A1M5VN83"/>
<dbReference type="STRING" id="1123282.SAMN02745823_00918"/>
<name>A0A1M5VN83_9FIRM</name>
<feature type="transmembrane region" description="Helical" evidence="1">
    <location>
        <begin position="71"/>
        <end position="93"/>
    </location>
</feature>